<keyword evidence="3" id="KW-1185">Reference proteome</keyword>
<dbReference type="Proteomes" id="UP000218887">
    <property type="component" value="Unassembled WGS sequence"/>
</dbReference>
<proteinExistence type="predicted"/>
<sequence length="307" mass="34567">MDYLSEQIQKWVVSAVGKNAAIVSIERLKGSTSSVLHKLTLKLTDEMKEVVVRQYDNKEWLKEEPDLALHEAGSLFWATDKGLSAPEVIAYEERGKVCGVPLVLMSKVTGTVELKPQDMSEWIDGLAKELVKIHTVDISDFPWKYFSYNDMGKVEVPGWSSVPGTWKKVIEMVKGAPPKARECFIHRDYHPANVLWESGSVSGVVDWVNACMGPAGIDVGHCRWNLAMLYDVETADEFLSAYQGYAGPDYVYDPYWDLISLIDVLFGPPEVYPGWKAFGVTELTNKLMEERMDKYAVSLVENAERSE</sequence>
<dbReference type="Gene3D" id="3.90.1200.10">
    <property type="match status" value="1"/>
</dbReference>
<feature type="domain" description="Aminoglycoside phosphotransferase" evidence="1">
    <location>
        <begin position="43"/>
        <end position="246"/>
    </location>
</feature>
<evidence type="ECO:0000313" key="3">
    <source>
        <dbReference type="Proteomes" id="UP000218887"/>
    </source>
</evidence>
<reference evidence="2 3" key="1">
    <citation type="submission" date="2017-08" db="EMBL/GenBank/DDBJ databases">
        <title>Virgibacillus indicus sp. nov. and Virgibacillus profoundi sp. nov, two moderately halophilic bacteria isolated from marine sediment by using the Microfluidic Streak Plate.</title>
        <authorList>
            <person name="Xu B."/>
            <person name="Hu B."/>
            <person name="Wang J."/>
            <person name="Zhu Y."/>
            <person name="Huang L."/>
            <person name="Du W."/>
            <person name="Huang Y."/>
        </authorList>
    </citation>
    <scope>NUCLEOTIDE SEQUENCE [LARGE SCALE GENOMIC DNA]</scope>
    <source>
        <strain evidence="2 3">IO3-P3-H5</strain>
    </source>
</reference>
<protein>
    <recommendedName>
        <fullName evidence="1">Aminoglycoside phosphotransferase domain-containing protein</fullName>
    </recommendedName>
</protein>
<dbReference type="EMBL" id="NPOA01000003">
    <property type="protein sequence ID" value="PAV30495.1"/>
    <property type="molecule type" value="Genomic_DNA"/>
</dbReference>
<organism evidence="2 3">
    <name type="scientific">Virgibacillus profundi</name>
    <dbReference type="NCBI Taxonomy" id="2024555"/>
    <lineage>
        <taxon>Bacteria</taxon>
        <taxon>Bacillati</taxon>
        <taxon>Bacillota</taxon>
        <taxon>Bacilli</taxon>
        <taxon>Bacillales</taxon>
        <taxon>Bacillaceae</taxon>
        <taxon>Virgibacillus</taxon>
    </lineage>
</organism>
<dbReference type="InterPro" id="IPR002575">
    <property type="entry name" value="Aminoglycoside_PTrfase"/>
</dbReference>
<name>A0A2A2IHA0_9BACI</name>
<evidence type="ECO:0000313" key="2">
    <source>
        <dbReference type="EMBL" id="PAV30495.1"/>
    </source>
</evidence>
<dbReference type="OrthoDB" id="9800774at2"/>
<dbReference type="SUPFAM" id="SSF56112">
    <property type="entry name" value="Protein kinase-like (PK-like)"/>
    <property type="match status" value="1"/>
</dbReference>
<comment type="caution">
    <text evidence="2">The sequence shown here is derived from an EMBL/GenBank/DDBJ whole genome shotgun (WGS) entry which is preliminary data.</text>
</comment>
<dbReference type="InterPro" id="IPR051678">
    <property type="entry name" value="AGP_Transferase"/>
</dbReference>
<dbReference type="RefSeq" id="WP_095654461.1">
    <property type="nucleotide sequence ID" value="NZ_NPOA01000003.1"/>
</dbReference>
<dbReference type="AlphaFoldDB" id="A0A2A2IHA0"/>
<gene>
    <name evidence="2" type="ORF">CIL05_05160</name>
</gene>
<accession>A0A2A2IHA0</accession>
<dbReference type="PANTHER" id="PTHR21310">
    <property type="entry name" value="AMINOGLYCOSIDE PHOSPHOTRANSFERASE-RELATED-RELATED"/>
    <property type="match status" value="1"/>
</dbReference>
<evidence type="ECO:0000259" key="1">
    <source>
        <dbReference type="Pfam" id="PF01636"/>
    </source>
</evidence>
<dbReference type="Pfam" id="PF01636">
    <property type="entry name" value="APH"/>
    <property type="match status" value="1"/>
</dbReference>
<dbReference type="InterPro" id="IPR011009">
    <property type="entry name" value="Kinase-like_dom_sf"/>
</dbReference>